<accession>A0A0F9H4Y5</accession>
<evidence type="ECO:0000313" key="1">
    <source>
        <dbReference type="EMBL" id="KKM06110.1"/>
    </source>
</evidence>
<proteinExistence type="predicted"/>
<protein>
    <submittedName>
        <fullName evidence="1">Uncharacterized protein</fullName>
    </submittedName>
</protein>
<reference evidence="1" key="1">
    <citation type="journal article" date="2015" name="Nature">
        <title>Complex archaea that bridge the gap between prokaryotes and eukaryotes.</title>
        <authorList>
            <person name="Spang A."/>
            <person name="Saw J.H."/>
            <person name="Jorgensen S.L."/>
            <person name="Zaremba-Niedzwiedzka K."/>
            <person name="Martijn J."/>
            <person name="Lind A.E."/>
            <person name="van Eijk R."/>
            <person name="Schleper C."/>
            <person name="Guy L."/>
            <person name="Ettema T.J."/>
        </authorList>
    </citation>
    <scope>NUCLEOTIDE SEQUENCE</scope>
</reference>
<comment type="caution">
    <text evidence="1">The sequence shown here is derived from an EMBL/GenBank/DDBJ whole genome shotgun (WGS) entry which is preliminary data.</text>
</comment>
<sequence length="60" mass="7208">MEEKLPKDIGIKCYCESSTKFHYERRMFKCDKTGEWVFFYAKHPCITGRNEIGIPTMQER</sequence>
<gene>
    <name evidence="1" type="ORF">LCGC14_1747300</name>
</gene>
<organism evidence="1">
    <name type="scientific">marine sediment metagenome</name>
    <dbReference type="NCBI Taxonomy" id="412755"/>
    <lineage>
        <taxon>unclassified sequences</taxon>
        <taxon>metagenomes</taxon>
        <taxon>ecological metagenomes</taxon>
    </lineage>
</organism>
<dbReference type="EMBL" id="LAZR01016071">
    <property type="protein sequence ID" value="KKM06110.1"/>
    <property type="molecule type" value="Genomic_DNA"/>
</dbReference>
<name>A0A0F9H4Y5_9ZZZZ</name>
<dbReference type="AlphaFoldDB" id="A0A0F9H4Y5"/>